<sequence precursor="true">MPVTRGWSYLWACLALSACVHDAARGGTFSSGSLLLSSGDLDPLEAVVNQGQLEFSSIFTKTLDNGASIEQLNTALTHNPLPTMVVMEVLETRGNQRQIIGGYNPQAWGGSGDGYNYTYRSSEQTAFLFNITTGDILHQRHQGRPAYYQTYRSSIIDLAFGGGFDLKLTHGLTMGSARELSYGSGDLDDHNILAEAANTTFHVGTLEIFTVVPYSPSVPTPNASLAGMFALLTLLARRPA</sequence>
<keyword evidence="4" id="KW-1185">Reference proteome</keyword>
<protein>
    <recommendedName>
        <fullName evidence="2">TLDc domain-containing protein</fullName>
    </recommendedName>
</protein>
<accession>A0A518BWD1</accession>
<dbReference type="PROSITE" id="PS51886">
    <property type="entry name" value="TLDC"/>
    <property type="match status" value="1"/>
</dbReference>
<organism evidence="3 4">
    <name type="scientific">Mucisphaera calidilacus</name>
    <dbReference type="NCBI Taxonomy" id="2527982"/>
    <lineage>
        <taxon>Bacteria</taxon>
        <taxon>Pseudomonadati</taxon>
        <taxon>Planctomycetota</taxon>
        <taxon>Phycisphaerae</taxon>
        <taxon>Phycisphaerales</taxon>
        <taxon>Phycisphaeraceae</taxon>
        <taxon>Mucisphaera</taxon>
    </lineage>
</organism>
<dbReference type="Proteomes" id="UP000320386">
    <property type="component" value="Chromosome"/>
</dbReference>
<dbReference type="PROSITE" id="PS51257">
    <property type="entry name" value="PROKAR_LIPOPROTEIN"/>
    <property type="match status" value="1"/>
</dbReference>
<dbReference type="NCBIfam" id="NF038124">
    <property type="entry name" value="PEP_CTERM_TLD_A"/>
    <property type="match status" value="1"/>
</dbReference>
<dbReference type="KEGG" id="mcad:Pan265_11290"/>
<dbReference type="EMBL" id="CP036280">
    <property type="protein sequence ID" value="QDU71280.1"/>
    <property type="molecule type" value="Genomic_DNA"/>
</dbReference>
<evidence type="ECO:0000256" key="1">
    <source>
        <dbReference type="SAM" id="SignalP"/>
    </source>
</evidence>
<feature type="domain" description="TLDc" evidence="2">
    <location>
        <begin position="34"/>
        <end position="212"/>
    </location>
</feature>
<dbReference type="Pfam" id="PF07534">
    <property type="entry name" value="TLD"/>
    <property type="match status" value="1"/>
</dbReference>
<proteinExistence type="predicted"/>
<dbReference type="AlphaFoldDB" id="A0A518BWD1"/>
<evidence type="ECO:0000259" key="2">
    <source>
        <dbReference type="PROSITE" id="PS51886"/>
    </source>
</evidence>
<dbReference type="InterPro" id="IPR006571">
    <property type="entry name" value="TLDc_dom"/>
</dbReference>
<feature type="chain" id="PRO_5021841043" description="TLDc domain-containing protein" evidence="1">
    <location>
        <begin position="24"/>
        <end position="240"/>
    </location>
</feature>
<feature type="signal peptide" evidence="1">
    <location>
        <begin position="1"/>
        <end position="23"/>
    </location>
</feature>
<dbReference type="RefSeq" id="WP_236254744.1">
    <property type="nucleotide sequence ID" value="NZ_CP036280.1"/>
</dbReference>
<keyword evidence="1" id="KW-0732">Signal</keyword>
<reference evidence="3 4" key="1">
    <citation type="submission" date="2019-02" db="EMBL/GenBank/DDBJ databases">
        <title>Deep-cultivation of Planctomycetes and their phenomic and genomic characterization uncovers novel biology.</title>
        <authorList>
            <person name="Wiegand S."/>
            <person name="Jogler M."/>
            <person name="Boedeker C."/>
            <person name="Pinto D."/>
            <person name="Vollmers J."/>
            <person name="Rivas-Marin E."/>
            <person name="Kohn T."/>
            <person name="Peeters S.H."/>
            <person name="Heuer A."/>
            <person name="Rast P."/>
            <person name="Oberbeckmann S."/>
            <person name="Bunk B."/>
            <person name="Jeske O."/>
            <person name="Meyerdierks A."/>
            <person name="Storesund J.E."/>
            <person name="Kallscheuer N."/>
            <person name="Luecker S."/>
            <person name="Lage O.M."/>
            <person name="Pohl T."/>
            <person name="Merkel B.J."/>
            <person name="Hornburger P."/>
            <person name="Mueller R.-W."/>
            <person name="Bruemmer F."/>
            <person name="Labrenz M."/>
            <person name="Spormann A.M."/>
            <person name="Op den Camp H."/>
            <person name="Overmann J."/>
            <person name="Amann R."/>
            <person name="Jetten M.S.M."/>
            <person name="Mascher T."/>
            <person name="Medema M.H."/>
            <person name="Devos D.P."/>
            <person name="Kaster A.-K."/>
            <person name="Ovreas L."/>
            <person name="Rohde M."/>
            <person name="Galperin M.Y."/>
            <person name="Jogler C."/>
        </authorList>
    </citation>
    <scope>NUCLEOTIDE SEQUENCE [LARGE SCALE GENOMIC DNA]</scope>
    <source>
        <strain evidence="3 4">Pan265</strain>
    </source>
</reference>
<gene>
    <name evidence="3" type="ORF">Pan265_11290</name>
</gene>
<evidence type="ECO:0000313" key="3">
    <source>
        <dbReference type="EMBL" id="QDU71280.1"/>
    </source>
</evidence>
<evidence type="ECO:0000313" key="4">
    <source>
        <dbReference type="Proteomes" id="UP000320386"/>
    </source>
</evidence>
<name>A0A518BWD1_9BACT</name>